<protein>
    <submittedName>
        <fullName evidence="1">Uncharacterized protein</fullName>
    </submittedName>
</protein>
<sequence>MIYFFLIIETFLTMTMFSAFGMMIIARHQLLIDDHSFFKMRPSMKYLSYFAVNCAMHIMTTSTVLSPIASSRDRQIIRPKDFPQLKWQTRGLNWFVFDSVASPALKDFTYYAFFIAVPLFCAFIILPFMHMLIIVMNARKNIKREQRHKMAHLRQAQTIIMQALILFICLGIPFVPAVLSTLRDNVYADSQSELSFGDSVRKIIVRAESLRFYFSNLLRSNCIYSIFNLHRRDGLRVFHTSQFTFNRFPKSRISSSNRPIIPKFFTKFKKS</sequence>
<keyword evidence="2" id="KW-1185">Reference proteome</keyword>
<dbReference type="Proteomes" id="UP000005239">
    <property type="component" value="Unassembled WGS sequence"/>
</dbReference>
<accession>A0A2A6CLS7</accession>
<accession>A0A8R1YXM7</accession>
<gene>
    <name evidence="1" type="primary">WBGene00279305</name>
</gene>
<reference evidence="2" key="1">
    <citation type="journal article" date="2008" name="Nat. Genet.">
        <title>The Pristionchus pacificus genome provides a unique perspective on nematode lifestyle and parasitism.</title>
        <authorList>
            <person name="Dieterich C."/>
            <person name="Clifton S.W."/>
            <person name="Schuster L.N."/>
            <person name="Chinwalla A."/>
            <person name="Delehaunty K."/>
            <person name="Dinkelacker I."/>
            <person name="Fulton L."/>
            <person name="Fulton R."/>
            <person name="Godfrey J."/>
            <person name="Minx P."/>
            <person name="Mitreva M."/>
            <person name="Roeseler W."/>
            <person name="Tian H."/>
            <person name="Witte H."/>
            <person name="Yang S.P."/>
            <person name="Wilson R.K."/>
            <person name="Sommer R.J."/>
        </authorList>
    </citation>
    <scope>NUCLEOTIDE SEQUENCE [LARGE SCALE GENOMIC DNA]</scope>
    <source>
        <strain evidence="2">PS312</strain>
    </source>
</reference>
<dbReference type="PANTHER" id="PTHR45830:SF15">
    <property type="entry name" value="SERPENTINE RECEPTOR, CLASS I"/>
    <property type="match status" value="1"/>
</dbReference>
<organism evidence="1 2">
    <name type="scientific">Pristionchus pacificus</name>
    <name type="common">Parasitic nematode worm</name>
    <dbReference type="NCBI Taxonomy" id="54126"/>
    <lineage>
        <taxon>Eukaryota</taxon>
        <taxon>Metazoa</taxon>
        <taxon>Ecdysozoa</taxon>
        <taxon>Nematoda</taxon>
        <taxon>Chromadorea</taxon>
        <taxon>Rhabditida</taxon>
        <taxon>Rhabditina</taxon>
        <taxon>Diplogasteromorpha</taxon>
        <taxon>Diplogasteroidea</taxon>
        <taxon>Neodiplogasteridae</taxon>
        <taxon>Pristionchus</taxon>
    </lineage>
</organism>
<name>A0A2A6CLS7_PRIPA</name>
<evidence type="ECO:0000313" key="2">
    <source>
        <dbReference type="Proteomes" id="UP000005239"/>
    </source>
</evidence>
<proteinExistence type="predicted"/>
<evidence type="ECO:0000313" key="1">
    <source>
        <dbReference type="EnsemblMetazoa" id="PPA40936.1"/>
    </source>
</evidence>
<reference evidence="1" key="2">
    <citation type="submission" date="2022-06" db="UniProtKB">
        <authorList>
            <consortium name="EnsemblMetazoa"/>
        </authorList>
    </citation>
    <scope>IDENTIFICATION</scope>
    <source>
        <strain evidence="1">PS312</strain>
    </source>
</reference>
<dbReference type="AlphaFoldDB" id="A0A2A6CLS7"/>
<dbReference type="PANTHER" id="PTHR45830">
    <property type="entry name" value="SERPENTINE RECEPTOR, CLASS I"/>
    <property type="match status" value="1"/>
</dbReference>
<dbReference type="EnsemblMetazoa" id="PPA40936.1">
    <property type="protein sequence ID" value="PPA40936.1"/>
    <property type="gene ID" value="WBGene00279305"/>
</dbReference>